<dbReference type="PANTHER" id="PTHR10434:SF11">
    <property type="entry name" value="1-ACYL-SN-GLYCEROL-3-PHOSPHATE ACYLTRANSFERASE"/>
    <property type="match status" value="1"/>
</dbReference>
<evidence type="ECO:0000256" key="5">
    <source>
        <dbReference type="SAM" id="Phobius"/>
    </source>
</evidence>
<organism evidence="7 8">
    <name type="scientific">Zingiber officinale</name>
    <name type="common">Ginger</name>
    <name type="synonym">Amomum zingiber</name>
    <dbReference type="NCBI Taxonomy" id="94328"/>
    <lineage>
        <taxon>Eukaryota</taxon>
        <taxon>Viridiplantae</taxon>
        <taxon>Streptophyta</taxon>
        <taxon>Embryophyta</taxon>
        <taxon>Tracheophyta</taxon>
        <taxon>Spermatophyta</taxon>
        <taxon>Magnoliopsida</taxon>
        <taxon>Liliopsida</taxon>
        <taxon>Zingiberales</taxon>
        <taxon>Zingiberaceae</taxon>
        <taxon>Zingiber</taxon>
    </lineage>
</organism>
<keyword evidence="5" id="KW-0812">Transmembrane</keyword>
<feature type="transmembrane region" description="Helical" evidence="5">
    <location>
        <begin position="50"/>
        <end position="75"/>
    </location>
</feature>
<keyword evidence="5" id="KW-1133">Transmembrane helix</keyword>
<comment type="catalytic activity">
    <reaction evidence="4">
        <text>a 1-acyl-sn-glycero-3-phosphate + an acyl-CoA = a 1,2-diacyl-sn-glycero-3-phosphate + CoA</text>
        <dbReference type="Rhea" id="RHEA:19709"/>
        <dbReference type="ChEBI" id="CHEBI:57287"/>
        <dbReference type="ChEBI" id="CHEBI:57970"/>
        <dbReference type="ChEBI" id="CHEBI:58342"/>
        <dbReference type="ChEBI" id="CHEBI:58608"/>
        <dbReference type="EC" id="2.3.1.51"/>
    </reaction>
</comment>
<comment type="domain">
    <text evidence="4">The HXXXXD motif is essential for acyltransferase activity and may constitute the binding site for the phosphate moiety of the glycerol-3-phosphate.</text>
</comment>
<keyword evidence="4" id="KW-1208">Phospholipid metabolism</keyword>
<dbReference type="Proteomes" id="UP000734854">
    <property type="component" value="Unassembled WGS sequence"/>
</dbReference>
<dbReference type="GO" id="GO:0003841">
    <property type="term" value="F:1-acylglycerol-3-phosphate O-acyltransferase activity"/>
    <property type="evidence" value="ECO:0007669"/>
    <property type="project" value="UniProtKB-UniRule"/>
</dbReference>
<feature type="domain" description="Phospholipid/glycerol acyltransferase" evidence="6">
    <location>
        <begin position="116"/>
        <end position="231"/>
    </location>
</feature>
<dbReference type="EMBL" id="JACMSC010000011">
    <property type="protein sequence ID" value="KAG6500971.1"/>
    <property type="molecule type" value="Genomic_DNA"/>
</dbReference>
<comment type="caution">
    <text evidence="7">The sequence shown here is derived from an EMBL/GenBank/DDBJ whole genome shotgun (WGS) entry which is preliminary data.</text>
</comment>
<keyword evidence="4" id="KW-0444">Lipid biosynthesis</keyword>
<keyword evidence="4" id="KW-0594">Phospholipid biosynthesis</keyword>
<dbReference type="PANTHER" id="PTHR10434">
    <property type="entry name" value="1-ACYL-SN-GLYCEROL-3-PHOSPHATE ACYLTRANSFERASE"/>
    <property type="match status" value="1"/>
</dbReference>
<reference evidence="7 8" key="1">
    <citation type="submission" date="2020-08" db="EMBL/GenBank/DDBJ databases">
        <title>Plant Genome Project.</title>
        <authorList>
            <person name="Zhang R.-G."/>
        </authorList>
    </citation>
    <scope>NUCLEOTIDE SEQUENCE [LARGE SCALE GENOMIC DNA]</scope>
    <source>
        <tissue evidence="7">Rhizome</tissue>
    </source>
</reference>
<keyword evidence="4" id="KW-0443">Lipid metabolism</keyword>
<keyword evidence="8" id="KW-1185">Reference proteome</keyword>
<dbReference type="GO" id="GO:0016020">
    <property type="term" value="C:membrane"/>
    <property type="evidence" value="ECO:0007669"/>
    <property type="project" value="InterPro"/>
</dbReference>
<keyword evidence="5" id="KW-0472">Membrane</keyword>
<evidence type="ECO:0000256" key="2">
    <source>
        <dbReference type="ARBA" id="ARBA00022679"/>
    </source>
</evidence>
<evidence type="ECO:0000313" key="7">
    <source>
        <dbReference type="EMBL" id="KAG6500971.1"/>
    </source>
</evidence>
<accession>A0A8J5G6S5</accession>
<evidence type="ECO:0000256" key="1">
    <source>
        <dbReference type="ARBA" id="ARBA00008655"/>
    </source>
</evidence>
<gene>
    <name evidence="7" type="ORF">ZIOFF_040834</name>
</gene>
<proteinExistence type="inferred from homology"/>
<dbReference type="EC" id="2.3.1.51" evidence="4"/>
<dbReference type="GO" id="GO:0005783">
    <property type="term" value="C:endoplasmic reticulum"/>
    <property type="evidence" value="ECO:0007669"/>
    <property type="project" value="TreeGrafter"/>
</dbReference>
<dbReference type="SMART" id="SM00563">
    <property type="entry name" value="PlsC"/>
    <property type="match status" value="1"/>
</dbReference>
<dbReference type="InterPro" id="IPR002123">
    <property type="entry name" value="Plipid/glycerol_acylTrfase"/>
</dbReference>
<evidence type="ECO:0000256" key="3">
    <source>
        <dbReference type="ARBA" id="ARBA00023315"/>
    </source>
</evidence>
<dbReference type="OrthoDB" id="202234at2759"/>
<keyword evidence="3 4" id="KW-0012">Acyltransferase</keyword>
<comment type="similarity">
    <text evidence="1 4">Belongs to the 1-acyl-sn-glycerol-3-phosphate acyltransferase family.</text>
</comment>
<protein>
    <recommendedName>
        <fullName evidence="4">1-acyl-sn-glycerol-3-phosphate acyltransferase</fullName>
        <ecNumber evidence="4">2.3.1.51</ecNumber>
    </recommendedName>
</protein>
<dbReference type="AlphaFoldDB" id="A0A8J5G6S5"/>
<keyword evidence="2 4" id="KW-0808">Transferase</keyword>
<dbReference type="Pfam" id="PF01553">
    <property type="entry name" value="Acyltransferase"/>
    <property type="match status" value="1"/>
</dbReference>
<dbReference type="CDD" id="cd07989">
    <property type="entry name" value="LPLAT_AGPAT-like"/>
    <property type="match status" value="1"/>
</dbReference>
<evidence type="ECO:0000259" key="6">
    <source>
        <dbReference type="SMART" id="SM00563"/>
    </source>
</evidence>
<evidence type="ECO:0000256" key="4">
    <source>
        <dbReference type="RuleBase" id="RU361267"/>
    </source>
</evidence>
<dbReference type="NCBIfam" id="TIGR00530">
    <property type="entry name" value="AGP_acyltrn"/>
    <property type="match status" value="1"/>
</dbReference>
<dbReference type="InterPro" id="IPR004552">
    <property type="entry name" value="AGP_acyltrans"/>
</dbReference>
<evidence type="ECO:0000313" key="8">
    <source>
        <dbReference type="Proteomes" id="UP000734854"/>
    </source>
</evidence>
<sequence length="292" mass="32684">MDQPLLSSLLKGHRRGSCLDSVFRLPGPKEDGDGGGFVDDDRWGTVAVSAIRILTCFLAMLATTLAWAVVLLLMLPWPYERIRQGNLYGHVTGRLMLWILGNPIKIEGSEFSDTRAIFICNHASPIDIFLVMWLTPIGTVGIAKKEIIWYPLLGQLYVLANHLRIDRSNPTAAIESLKEAARAVMDNNLSLIIFPEGTRSRSGRLLPFKKGFIRIALQTRLPIVPMILTGTHSAWRKGSLRVRPAPITVKYLPPMATSDWRSENMNEYVELIQALYVKHLPDCQKPLTSDVS</sequence>
<name>A0A8J5G6S5_ZINOF</name>
<dbReference type="GO" id="GO:0006654">
    <property type="term" value="P:phosphatidic acid biosynthetic process"/>
    <property type="evidence" value="ECO:0007669"/>
    <property type="project" value="TreeGrafter"/>
</dbReference>